<accession>A0A6A5YL01</accession>
<keyword evidence="5" id="KW-0804">Transcription</keyword>
<evidence type="ECO:0000313" key="10">
    <source>
        <dbReference type="Proteomes" id="UP000799770"/>
    </source>
</evidence>
<feature type="region of interest" description="Disordered" evidence="7">
    <location>
        <begin position="76"/>
        <end position="101"/>
    </location>
</feature>
<keyword evidence="3" id="KW-0805">Transcription regulation</keyword>
<dbReference type="Pfam" id="PF04082">
    <property type="entry name" value="Fungal_trans"/>
    <property type="match status" value="1"/>
</dbReference>
<dbReference type="Gene3D" id="4.10.240.10">
    <property type="entry name" value="Zn(2)-C6 fungal-type DNA-binding domain"/>
    <property type="match status" value="1"/>
</dbReference>
<evidence type="ECO:0000256" key="1">
    <source>
        <dbReference type="ARBA" id="ARBA00004123"/>
    </source>
</evidence>
<evidence type="ECO:0000256" key="3">
    <source>
        <dbReference type="ARBA" id="ARBA00023015"/>
    </source>
</evidence>
<dbReference type="Proteomes" id="UP000799770">
    <property type="component" value="Unassembled WGS sequence"/>
</dbReference>
<evidence type="ECO:0000256" key="7">
    <source>
        <dbReference type="SAM" id="MobiDB-lite"/>
    </source>
</evidence>
<dbReference type="InterPro" id="IPR007219">
    <property type="entry name" value="XnlR_reg_dom"/>
</dbReference>
<reference evidence="9" key="1">
    <citation type="journal article" date="2020" name="Stud. Mycol.">
        <title>101 Dothideomycetes genomes: a test case for predicting lifestyles and emergence of pathogens.</title>
        <authorList>
            <person name="Haridas S."/>
            <person name="Albert R."/>
            <person name="Binder M."/>
            <person name="Bloem J."/>
            <person name="Labutti K."/>
            <person name="Salamov A."/>
            <person name="Andreopoulos B."/>
            <person name="Baker S."/>
            <person name="Barry K."/>
            <person name="Bills G."/>
            <person name="Bluhm B."/>
            <person name="Cannon C."/>
            <person name="Castanera R."/>
            <person name="Culley D."/>
            <person name="Daum C."/>
            <person name="Ezra D."/>
            <person name="Gonzalez J."/>
            <person name="Henrissat B."/>
            <person name="Kuo A."/>
            <person name="Liang C."/>
            <person name="Lipzen A."/>
            <person name="Lutzoni F."/>
            <person name="Magnuson J."/>
            <person name="Mondo S."/>
            <person name="Nolan M."/>
            <person name="Ohm R."/>
            <person name="Pangilinan J."/>
            <person name="Park H.-J."/>
            <person name="Ramirez L."/>
            <person name="Alfaro M."/>
            <person name="Sun H."/>
            <person name="Tritt A."/>
            <person name="Yoshinaga Y."/>
            <person name="Zwiers L.-H."/>
            <person name="Turgeon B."/>
            <person name="Goodwin S."/>
            <person name="Spatafora J."/>
            <person name="Crous P."/>
            <person name="Grigoriev I."/>
        </authorList>
    </citation>
    <scope>NUCLEOTIDE SEQUENCE</scope>
    <source>
        <strain evidence="9">CBS 627.86</strain>
    </source>
</reference>
<keyword evidence="2" id="KW-0479">Metal-binding</keyword>
<feature type="domain" description="Zn(2)-C6 fungal-type" evidence="8">
    <location>
        <begin position="14"/>
        <end position="47"/>
    </location>
</feature>
<keyword evidence="10" id="KW-1185">Reference proteome</keyword>
<evidence type="ECO:0000256" key="4">
    <source>
        <dbReference type="ARBA" id="ARBA00023125"/>
    </source>
</evidence>
<protein>
    <recommendedName>
        <fullName evidence="8">Zn(2)-C6 fungal-type domain-containing protein</fullName>
    </recommendedName>
</protein>
<dbReference type="CDD" id="cd00067">
    <property type="entry name" value="GAL4"/>
    <property type="match status" value="1"/>
</dbReference>
<keyword evidence="4" id="KW-0238">DNA-binding</keyword>
<dbReference type="InterPro" id="IPR001138">
    <property type="entry name" value="Zn2Cys6_DnaBD"/>
</dbReference>
<dbReference type="SUPFAM" id="SSF57701">
    <property type="entry name" value="Zn2/Cys6 DNA-binding domain"/>
    <property type="match status" value="1"/>
</dbReference>
<dbReference type="PANTHER" id="PTHR31845:SF21">
    <property type="entry name" value="REGULATORY PROTEIN LEU3"/>
    <property type="match status" value="1"/>
</dbReference>
<evidence type="ECO:0000313" key="9">
    <source>
        <dbReference type="EMBL" id="KAF2107394.1"/>
    </source>
</evidence>
<dbReference type="GO" id="GO:0008270">
    <property type="term" value="F:zinc ion binding"/>
    <property type="evidence" value="ECO:0007669"/>
    <property type="project" value="InterPro"/>
</dbReference>
<dbReference type="AlphaFoldDB" id="A0A6A5YL01"/>
<dbReference type="GO" id="GO:0006351">
    <property type="term" value="P:DNA-templated transcription"/>
    <property type="evidence" value="ECO:0007669"/>
    <property type="project" value="InterPro"/>
</dbReference>
<sequence length="592" mass="67451">MSNVRQRKQQKMAACVGCRQMKLKCDGNEKFPAPCTRCATSDLNCHVDPLFKRTAKRERLNVVERQLREIKDRLDAPRTSPLPDVSPRITESVSTTSTQSPIENDPSVVYHALQQIRIHSGPRSLNGVELVPDQVADLVEHYFVNYHPQFPILPDIASFRDYSANEDLLFWTVVTIALRNKLEYRSIYLVLAESVRLLACDIARSGLPSLQSIQSLLLLCCWPPPFGPSIDDPSSTFVSLASSSALRLGLHRPRFVSEYEYKLQLDDFTLVQRRRTWICCFIINFYVCSYMGIPSLVQPDHSILEAVATQPQWLPDTLFFQLQIARQGRHIDNTLGNYDLSASGLLPNPTSYIRSFDAELRLLEAEYRQRWSKHDFITFLQCKLILYGFGTMAPDDPHGVTKDQSGYQDRLSTHHWTQQAYVASLGLIQSAVSLKESFLFTTIHTQRWIANATAYLLRLLVYPQEYEFDETIIRNGINQGWQLLKACSMRENDQMSRATAVITYLSSESLGTNPVKKHDIVRTRSKMGANMYADMVTIARDRFAQHIQVQRPKDCTGAAADEEAQAQLNELSIDSIFSGQYTEDWASFLQNI</sequence>
<organism evidence="9 10">
    <name type="scientific">Lophiotrema nucula</name>
    <dbReference type="NCBI Taxonomy" id="690887"/>
    <lineage>
        <taxon>Eukaryota</taxon>
        <taxon>Fungi</taxon>
        <taxon>Dikarya</taxon>
        <taxon>Ascomycota</taxon>
        <taxon>Pezizomycotina</taxon>
        <taxon>Dothideomycetes</taxon>
        <taxon>Pleosporomycetidae</taxon>
        <taxon>Pleosporales</taxon>
        <taxon>Lophiotremataceae</taxon>
        <taxon>Lophiotrema</taxon>
    </lineage>
</organism>
<name>A0A6A5YL01_9PLEO</name>
<dbReference type="EMBL" id="ML977354">
    <property type="protein sequence ID" value="KAF2107394.1"/>
    <property type="molecule type" value="Genomic_DNA"/>
</dbReference>
<dbReference type="InterPro" id="IPR051089">
    <property type="entry name" value="prtT"/>
</dbReference>
<dbReference type="InterPro" id="IPR036864">
    <property type="entry name" value="Zn2-C6_fun-type_DNA-bd_sf"/>
</dbReference>
<dbReference type="PROSITE" id="PS00463">
    <property type="entry name" value="ZN2_CY6_FUNGAL_1"/>
    <property type="match status" value="1"/>
</dbReference>
<keyword evidence="6" id="KW-0539">Nucleus</keyword>
<dbReference type="Pfam" id="PF00172">
    <property type="entry name" value="Zn_clus"/>
    <property type="match status" value="1"/>
</dbReference>
<evidence type="ECO:0000256" key="6">
    <source>
        <dbReference type="ARBA" id="ARBA00023242"/>
    </source>
</evidence>
<dbReference type="SMART" id="SM00066">
    <property type="entry name" value="GAL4"/>
    <property type="match status" value="1"/>
</dbReference>
<dbReference type="CDD" id="cd12148">
    <property type="entry name" value="fungal_TF_MHR"/>
    <property type="match status" value="1"/>
</dbReference>
<feature type="compositionally biased region" description="Polar residues" evidence="7">
    <location>
        <begin position="89"/>
        <end position="101"/>
    </location>
</feature>
<gene>
    <name evidence="9" type="ORF">BDV96DRAFT_298868</name>
</gene>
<dbReference type="PROSITE" id="PS50048">
    <property type="entry name" value="ZN2_CY6_FUNGAL_2"/>
    <property type="match status" value="1"/>
</dbReference>
<dbReference type="GO" id="GO:0005634">
    <property type="term" value="C:nucleus"/>
    <property type="evidence" value="ECO:0007669"/>
    <property type="project" value="UniProtKB-SubCell"/>
</dbReference>
<evidence type="ECO:0000259" key="8">
    <source>
        <dbReference type="PROSITE" id="PS50048"/>
    </source>
</evidence>
<dbReference type="GO" id="GO:0000981">
    <property type="term" value="F:DNA-binding transcription factor activity, RNA polymerase II-specific"/>
    <property type="evidence" value="ECO:0007669"/>
    <property type="project" value="InterPro"/>
</dbReference>
<dbReference type="PANTHER" id="PTHR31845">
    <property type="entry name" value="FINGER DOMAIN PROTEIN, PUTATIVE-RELATED"/>
    <property type="match status" value="1"/>
</dbReference>
<comment type="subcellular location">
    <subcellularLocation>
        <location evidence="1">Nucleus</location>
    </subcellularLocation>
</comment>
<proteinExistence type="predicted"/>
<evidence type="ECO:0000256" key="2">
    <source>
        <dbReference type="ARBA" id="ARBA00022723"/>
    </source>
</evidence>
<dbReference type="GO" id="GO:0000976">
    <property type="term" value="F:transcription cis-regulatory region binding"/>
    <property type="evidence" value="ECO:0007669"/>
    <property type="project" value="TreeGrafter"/>
</dbReference>
<evidence type="ECO:0000256" key="5">
    <source>
        <dbReference type="ARBA" id="ARBA00023163"/>
    </source>
</evidence>
<dbReference type="OrthoDB" id="3163292at2759"/>